<dbReference type="GO" id="GO:0009277">
    <property type="term" value="C:fungal-type cell wall"/>
    <property type="evidence" value="ECO:0007669"/>
    <property type="project" value="TreeGrafter"/>
</dbReference>
<dbReference type="InterPro" id="IPR017853">
    <property type="entry name" value="GH"/>
</dbReference>
<dbReference type="InterPro" id="IPR024655">
    <property type="entry name" value="Asl1_glyco_hydro_catalytic"/>
</dbReference>
<dbReference type="GO" id="GO:0071966">
    <property type="term" value="P:fungal-type cell wall polysaccharide metabolic process"/>
    <property type="evidence" value="ECO:0007669"/>
    <property type="project" value="TreeGrafter"/>
</dbReference>
<feature type="signal peptide" evidence="1">
    <location>
        <begin position="1"/>
        <end position="23"/>
    </location>
</feature>
<gene>
    <name evidence="3" type="ORF">OC846_002037</name>
</gene>
<evidence type="ECO:0000259" key="2">
    <source>
        <dbReference type="Pfam" id="PF11790"/>
    </source>
</evidence>
<comment type="caution">
    <text evidence="3">The sequence shown here is derived from an EMBL/GenBank/DDBJ whole genome shotgun (WGS) entry which is preliminary data.</text>
</comment>
<evidence type="ECO:0000313" key="4">
    <source>
        <dbReference type="Proteomes" id="UP001176517"/>
    </source>
</evidence>
<keyword evidence="4" id="KW-1185">Reference proteome</keyword>
<dbReference type="SUPFAM" id="SSF51445">
    <property type="entry name" value="(Trans)glycosidases"/>
    <property type="match status" value="1"/>
</dbReference>
<dbReference type="Pfam" id="PF11790">
    <property type="entry name" value="Glyco_hydro_cc"/>
    <property type="match status" value="1"/>
</dbReference>
<keyword evidence="1" id="KW-0732">Signal</keyword>
<dbReference type="PANTHER" id="PTHR34154:SF3">
    <property type="entry name" value="ALKALI-SENSITIVE LINKAGE PROTEIN 1"/>
    <property type="match status" value="1"/>
</dbReference>
<accession>A0AAN6JTA7</accession>
<protein>
    <recommendedName>
        <fullName evidence="2">Asl1-like glycosyl hydrolase catalytic domain-containing protein</fullName>
    </recommendedName>
</protein>
<dbReference type="PANTHER" id="PTHR34154">
    <property type="entry name" value="ALKALI-SENSITIVE LINKAGE PROTEIN 1"/>
    <property type="match status" value="1"/>
</dbReference>
<dbReference type="InterPro" id="IPR053183">
    <property type="entry name" value="ASL1"/>
</dbReference>
<organism evidence="3 4">
    <name type="scientific">Tilletia horrida</name>
    <dbReference type="NCBI Taxonomy" id="155126"/>
    <lineage>
        <taxon>Eukaryota</taxon>
        <taxon>Fungi</taxon>
        <taxon>Dikarya</taxon>
        <taxon>Basidiomycota</taxon>
        <taxon>Ustilaginomycotina</taxon>
        <taxon>Exobasidiomycetes</taxon>
        <taxon>Tilletiales</taxon>
        <taxon>Tilletiaceae</taxon>
        <taxon>Tilletia</taxon>
    </lineage>
</organism>
<feature type="domain" description="Asl1-like glycosyl hydrolase catalytic" evidence="2">
    <location>
        <begin position="27"/>
        <end position="267"/>
    </location>
</feature>
<dbReference type="EMBL" id="JAPDMZ010000036">
    <property type="protein sequence ID" value="KAK0554561.1"/>
    <property type="molecule type" value="Genomic_DNA"/>
</dbReference>
<proteinExistence type="predicted"/>
<evidence type="ECO:0000256" key="1">
    <source>
        <dbReference type="SAM" id="SignalP"/>
    </source>
</evidence>
<dbReference type="Gene3D" id="3.20.20.80">
    <property type="entry name" value="Glycosidases"/>
    <property type="match status" value="1"/>
</dbReference>
<sequence>MVSTSSFMRLAAALALVASPAFALERGLAWPGQTGGQWTASVAQDQVGWYHHYDQGGVPGFENIEWVPMFWGQKLYSQWQNVKNTINSIYTPANILAQNEPDQSGQANTDPQTAAQQWVNELAQYQDKGIRISSPQMSYDQNWLGSFMSTLQNQYGRRPNFIALHFYGTADDNGFNGLVQYVQAVHGAYGLPIWMTELGAVASSNPSEDQVDQWMHRCMEFLQGEGYVERVAWFGDFAQNQNPDGYVSNYNALFSSADDGSLTELGNDWVHNGNLRRRSVPRRALAK</sequence>
<name>A0AAN6JTA7_9BASI</name>
<dbReference type="Proteomes" id="UP001176517">
    <property type="component" value="Unassembled WGS sequence"/>
</dbReference>
<reference evidence="3" key="1">
    <citation type="journal article" date="2023" name="PhytoFront">
        <title>Draft Genome Resources of Seven Strains of Tilletia horrida, Causal Agent of Kernel Smut of Rice.</title>
        <authorList>
            <person name="Khanal S."/>
            <person name="Antony Babu S."/>
            <person name="Zhou X.G."/>
        </authorList>
    </citation>
    <scope>NUCLEOTIDE SEQUENCE</scope>
    <source>
        <strain evidence="3">TX6</strain>
    </source>
</reference>
<evidence type="ECO:0000313" key="3">
    <source>
        <dbReference type="EMBL" id="KAK0554561.1"/>
    </source>
</evidence>
<dbReference type="AlphaFoldDB" id="A0AAN6JTA7"/>
<feature type="chain" id="PRO_5042965920" description="Asl1-like glycosyl hydrolase catalytic domain-containing protein" evidence="1">
    <location>
        <begin position="24"/>
        <end position="287"/>
    </location>
</feature>